<dbReference type="InterPro" id="IPR022385">
    <property type="entry name" value="Rhs_assc_core"/>
</dbReference>
<gene>
    <name evidence="3" type="ORF">ACFQ21_05300</name>
</gene>
<dbReference type="Gene3D" id="2.180.10.10">
    <property type="entry name" value="RHS repeat-associated core"/>
    <property type="match status" value="2"/>
</dbReference>
<feature type="domain" description="Ig-like" evidence="1">
    <location>
        <begin position="175"/>
        <end position="255"/>
    </location>
</feature>
<dbReference type="NCBIfam" id="TIGR03696">
    <property type="entry name" value="Rhs_assc_core"/>
    <property type="match status" value="1"/>
</dbReference>
<feature type="domain" description="Ig-like" evidence="1">
    <location>
        <begin position="275"/>
        <end position="344"/>
    </location>
</feature>
<feature type="domain" description="Ig-like" evidence="1">
    <location>
        <begin position="91"/>
        <end position="172"/>
    </location>
</feature>
<dbReference type="Proteomes" id="UP001597112">
    <property type="component" value="Unassembled WGS sequence"/>
</dbReference>
<dbReference type="InterPro" id="IPR044023">
    <property type="entry name" value="Ig_7"/>
</dbReference>
<reference evidence="4" key="1">
    <citation type="journal article" date="2019" name="Int. J. Syst. Evol. Microbiol.">
        <title>The Global Catalogue of Microorganisms (GCM) 10K type strain sequencing project: providing services to taxonomists for standard genome sequencing and annotation.</title>
        <authorList>
            <consortium name="The Broad Institute Genomics Platform"/>
            <consortium name="The Broad Institute Genome Sequencing Center for Infectious Disease"/>
            <person name="Wu L."/>
            <person name="Ma J."/>
        </authorList>
    </citation>
    <scope>NUCLEOTIDE SEQUENCE [LARGE SCALE GENOMIC DNA]</scope>
    <source>
        <strain evidence="4">CCUG 58938</strain>
    </source>
</reference>
<evidence type="ECO:0000259" key="2">
    <source>
        <dbReference type="Pfam" id="PF20041"/>
    </source>
</evidence>
<dbReference type="PANTHER" id="PTHR32305">
    <property type="match status" value="1"/>
</dbReference>
<dbReference type="Pfam" id="PF20041">
    <property type="entry name" value="DUF6443"/>
    <property type="match status" value="1"/>
</dbReference>
<evidence type="ECO:0000259" key="1">
    <source>
        <dbReference type="Pfam" id="PF19081"/>
    </source>
</evidence>
<sequence>MHAQCEQIRGTFTTTVGSSVSYSYCYSSGTFFSAQWTATLGTITSTSLSPDGTTAYATVQWTSPGTGTIRIRDGAILETRNVTISCAVGNPSFSPSSPSVCGSGSISLTATTGSQGTTVRWYNAITGGTLLTTGGSYTTPVLSSTTTYYISSYNSTTGCESSPRVAVTVGVNAIPAQPAVINATICIGKTATLSATPGSGGQEVQWFAASTGGTALATGSTFVTPALTASTTYYAATRNTTSNCSSTRVAVTATVVSPPGDALGGNYEEVIYGSGSLSIQVPAGSGGSTVRWYTDETTSTVLYEGTTFATPTLTQSKTYYVSTYSASLSCESAQRTPVVVTVVPLITPSNMKEEIIRVEGIQQDNQIYSLTATQKSSVMSYYDGLLRTHQQVVVKGSPNGYDVVQPVEFDALGRSSKRYLPYVANTTNGTLHSTFKADQELFYATANDKIANDANPYAVSSFENSPLGRVLEQGDFGQDWQPGTTHTSRFAYSYNTGSTTSGAEDVRILKSDGSSSAFYGANVLVRSEVTDANGNKAIQFHDKWGRLLVSKDQLDETIDNVTVSYLETYYIYDDFGRIKYIVSPKGTADLKNNGWTWTQTFADKYAHQFVYDVRGRLIEKKVPGQGWLYYAYDNLNRLVLAQDGLLRAQNKWSFVKYDVKGRTVMTGLYLNATQTTRATIQTLLDGLYVTGNATYPETARYEDRGTTLHGYTNISFPKVNGNNTALEVLSVNYYESHDFDYNKSRDYKYDSATFAGQSTTSYWQARGLPTGSKRLVLGTTTWLYNYIFYDKYGRPIQVRSNNHLSTTIDNLQTMVYDFEGKVLSVKNYHSAGSGKITTVINRYEYDAQGRLVKIYQNNNSASTDQLVVQYVYNELGQLVDKKLHNTSGTSFLQSVDYRYNLQGQLQSINNAQLSINASTNDETDDFFGMEFLYNTVESGLSNSAYYNGNISAVKWKGAGAASGVADQKSYKYTYDKSYKLKTASSQATNGSGVWSNEVGALNETIAYDQNGNINSLQRNQRKHQLNGLVASYTAETIDNLSYAYNSAQADQLLKVEDGSTAAGFSNGNSGTNNDYTYDVNGNVLTDANKGISNTVYNILGKPVTVTFSDSRKIEYVYDASGNKLTMKAYNTSAQLESTTDYVNGFVYENAVLSYFGSPEGRVVKNGSTLDYQYAIADHQGNTRVVFTSTAPTADVKSTNFETTDAGGFLNYPTGGSRNGMELFDHTDFSGTTYTYSQLLNGGNNSQVGVARTYKVYPGDKVKIEAYAKYYNAQSNSSNIAGFAAALTQAFGVTAASTGEAAKAYQALNSYGGLVASGGGQGSSSFPKLFVNILLFDKDYNFLDIAFEQIDGGAQTGITPKAAHDYMSREYTVKEVGYAYVYISNESSTYVEGYFDDIVFTYTPTRVLQYNEYYPFGLQANSSWTRDNNQNVYLYNSGSELNKVAGWYETNFRGYDPAMGRFLQVDGLATVSHNQSVYQFAGNNPIMFNDPTGLTQEASNANAWDEEGFGNVNRGNGGGGAMIPVRLHGSVWEYARTGPGSGRHWTDHVATVERNAVMMSRSTFDNFYGIHSDEERREFWRKQGQQVTGYMTYVIGADGNIVGDIEITVDDVETTAYILGAQQQQVGAGNLVISFVPIEHGGYKGTAWDVSPANSLQDALRIAIDYRNKYGLQNLILLSHGRSNSLSLGDTKFSTHDLIWHTYNLADMISLFNTVNSGGTLLFYGCTAGRLLGPPLQEYARCDINTYMNTNFNVGISINDQRKNAVKMNGPITEPISRDYPGLLNLRDGSFTYDMIINSNGSFKPVNK</sequence>
<keyword evidence="4" id="KW-1185">Reference proteome</keyword>
<protein>
    <submittedName>
        <fullName evidence="3">DUF6443 domain-containing protein</fullName>
    </submittedName>
</protein>
<feature type="domain" description="DUF6443" evidence="2">
    <location>
        <begin position="360"/>
        <end position="493"/>
    </location>
</feature>
<comment type="caution">
    <text evidence="3">The sequence shown here is derived from an EMBL/GenBank/DDBJ whole genome shotgun (WGS) entry which is preliminary data.</text>
</comment>
<evidence type="ECO:0000313" key="4">
    <source>
        <dbReference type="Proteomes" id="UP001597112"/>
    </source>
</evidence>
<dbReference type="InterPro" id="IPR050708">
    <property type="entry name" value="T6SS_VgrG/RHS"/>
</dbReference>
<organism evidence="3 4">
    <name type="scientific">Ohtaekwangia kribbensis</name>
    <dbReference type="NCBI Taxonomy" id="688913"/>
    <lineage>
        <taxon>Bacteria</taxon>
        <taxon>Pseudomonadati</taxon>
        <taxon>Bacteroidota</taxon>
        <taxon>Cytophagia</taxon>
        <taxon>Cytophagales</taxon>
        <taxon>Fulvivirgaceae</taxon>
        <taxon>Ohtaekwangia</taxon>
    </lineage>
</organism>
<dbReference type="Pfam" id="PF19081">
    <property type="entry name" value="Ig_7"/>
    <property type="match status" value="3"/>
</dbReference>
<accession>A0ABW3JXK1</accession>
<dbReference type="PANTHER" id="PTHR32305:SF15">
    <property type="entry name" value="PROTEIN RHSA-RELATED"/>
    <property type="match status" value="1"/>
</dbReference>
<dbReference type="InterPro" id="IPR045619">
    <property type="entry name" value="DUF6443"/>
</dbReference>
<dbReference type="EMBL" id="JBHTKA010000001">
    <property type="protein sequence ID" value="MFD0998710.1"/>
    <property type="molecule type" value="Genomic_DNA"/>
</dbReference>
<name>A0ABW3JXK1_9BACT</name>
<proteinExistence type="predicted"/>
<evidence type="ECO:0000313" key="3">
    <source>
        <dbReference type="EMBL" id="MFD0998710.1"/>
    </source>
</evidence>
<dbReference type="RefSeq" id="WP_377575858.1">
    <property type="nucleotide sequence ID" value="NZ_JBHTKA010000001.1"/>
</dbReference>